<dbReference type="STRING" id="1391654.AKJ09_00887"/>
<dbReference type="AlphaFoldDB" id="A0A0K1PL20"/>
<dbReference type="Proteomes" id="UP000064967">
    <property type="component" value="Chromosome"/>
</dbReference>
<name>A0A0K1PL20_9BACT</name>
<evidence type="ECO:0000313" key="2">
    <source>
        <dbReference type="EMBL" id="AKU94223.1"/>
    </source>
</evidence>
<proteinExistence type="predicted"/>
<evidence type="ECO:0000313" key="3">
    <source>
        <dbReference type="Proteomes" id="UP000064967"/>
    </source>
</evidence>
<keyword evidence="3" id="KW-1185">Reference proteome</keyword>
<feature type="region of interest" description="Disordered" evidence="1">
    <location>
        <begin position="62"/>
        <end position="88"/>
    </location>
</feature>
<dbReference type="KEGG" id="llu:AKJ09_00887"/>
<reference evidence="2 3" key="1">
    <citation type="submission" date="2015-08" db="EMBL/GenBank/DDBJ databases">
        <authorList>
            <person name="Babu N.S."/>
            <person name="Beckwith C.J."/>
            <person name="Beseler K.G."/>
            <person name="Brison A."/>
            <person name="Carone J.V."/>
            <person name="Caskin T.P."/>
            <person name="Diamond M."/>
            <person name="Durham M.E."/>
            <person name="Foxe J.M."/>
            <person name="Go M."/>
            <person name="Henderson B.A."/>
            <person name="Jones I.B."/>
            <person name="McGettigan J.A."/>
            <person name="Micheletti S.J."/>
            <person name="Nasrallah M.E."/>
            <person name="Ortiz D."/>
            <person name="Piller C.R."/>
            <person name="Privatt S.R."/>
            <person name="Schneider S.L."/>
            <person name="Sharp S."/>
            <person name="Smith T.C."/>
            <person name="Stanton J.D."/>
            <person name="Ullery H.E."/>
            <person name="Wilson R.J."/>
            <person name="Serrano M.G."/>
            <person name="Buck G."/>
            <person name="Lee V."/>
            <person name="Wang Y."/>
            <person name="Carvalho R."/>
            <person name="Voegtly L."/>
            <person name="Shi R."/>
            <person name="Duckworth R."/>
            <person name="Johnson A."/>
            <person name="Loviza R."/>
            <person name="Walstead R."/>
            <person name="Shah Z."/>
            <person name="Kiflezghi M."/>
            <person name="Wade K."/>
            <person name="Ball S.L."/>
            <person name="Bradley K.W."/>
            <person name="Asai D.J."/>
            <person name="Bowman C.A."/>
            <person name="Russell D.A."/>
            <person name="Pope W.H."/>
            <person name="Jacobs-Sera D."/>
            <person name="Hendrix R.W."/>
            <person name="Hatfull G.F."/>
        </authorList>
    </citation>
    <scope>NUCLEOTIDE SEQUENCE [LARGE SCALE GENOMIC DNA]</scope>
    <source>
        <strain evidence="2 3">DSM 27648</strain>
    </source>
</reference>
<organism evidence="2 3">
    <name type="scientific">Labilithrix luteola</name>
    <dbReference type="NCBI Taxonomy" id="1391654"/>
    <lineage>
        <taxon>Bacteria</taxon>
        <taxon>Pseudomonadati</taxon>
        <taxon>Myxococcota</taxon>
        <taxon>Polyangia</taxon>
        <taxon>Polyangiales</taxon>
        <taxon>Labilitrichaceae</taxon>
        <taxon>Labilithrix</taxon>
    </lineage>
</organism>
<accession>A0A0K1PL20</accession>
<evidence type="ECO:0000256" key="1">
    <source>
        <dbReference type="SAM" id="MobiDB-lite"/>
    </source>
</evidence>
<sequence>MLAFVAMEPTPELELIECPACGGAGGGPFGRAGSAWDDESYVCPRCKGRGALTLEELTAKPATMRPGRPGIIKAVPGEVHAPAKKKQA</sequence>
<dbReference type="EMBL" id="CP012333">
    <property type="protein sequence ID" value="AKU94223.1"/>
    <property type="molecule type" value="Genomic_DNA"/>
</dbReference>
<gene>
    <name evidence="2" type="ORF">AKJ09_00887</name>
</gene>
<dbReference type="Gene3D" id="6.20.20.10">
    <property type="match status" value="1"/>
</dbReference>
<protein>
    <submittedName>
        <fullName evidence="2">Uncharacterized protein</fullName>
    </submittedName>
</protein>